<gene>
    <name evidence="10" type="ORF">PCLFYP37_02476</name>
</gene>
<dbReference type="EMBL" id="CACRUT010000015">
    <property type="protein sequence ID" value="VYU31073.1"/>
    <property type="molecule type" value="Genomic_DNA"/>
</dbReference>
<dbReference type="Pfam" id="PF07715">
    <property type="entry name" value="Plug"/>
    <property type="match status" value="1"/>
</dbReference>
<keyword evidence="4 7" id="KW-0812">Transmembrane</keyword>
<evidence type="ECO:0000256" key="6">
    <source>
        <dbReference type="ARBA" id="ARBA00023237"/>
    </source>
</evidence>
<dbReference type="RefSeq" id="WP_302446452.1">
    <property type="nucleotide sequence ID" value="NZ_CACRUT010000015.1"/>
</dbReference>
<dbReference type="GO" id="GO:0009279">
    <property type="term" value="C:cell outer membrane"/>
    <property type="evidence" value="ECO:0007669"/>
    <property type="project" value="UniProtKB-SubCell"/>
</dbReference>
<dbReference type="InterPro" id="IPR023996">
    <property type="entry name" value="TonB-dep_OMP_SusC/RagA"/>
</dbReference>
<keyword evidence="10" id="KW-0675">Receptor</keyword>
<evidence type="ECO:0000259" key="9">
    <source>
        <dbReference type="Pfam" id="PF07715"/>
    </source>
</evidence>
<evidence type="ECO:0000256" key="1">
    <source>
        <dbReference type="ARBA" id="ARBA00004571"/>
    </source>
</evidence>
<dbReference type="InterPro" id="IPR023997">
    <property type="entry name" value="TonB-dep_OMP_SusC/RagA_CS"/>
</dbReference>
<dbReference type="InterPro" id="IPR037066">
    <property type="entry name" value="Plug_dom_sf"/>
</dbReference>
<proteinExistence type="inferred from homology"/>
<comment type="subcellular location">
    <subcellularLocation>
        <location evidence="1 7">Cell outer membrane</location>
        <topology evidence="1 7">Multi-pass membrane protein</topology>
    </subcellularLocation>
</comment>
<organism evidence="10">
    <name type="scientific">Paraprevotella clara</name>
    <dbReference type="NCBI Taxonomy" id="454154"/>
    <lineage>
        <taxon>Bacteria</taxon>
        <taxon>Pseudomonadati</taxon>
        <taxon>Bacteroidota</taxon>
        <taxon>Bacteroidia</taxon>
        <taxon>Bacteroidales</taxon>
        <taxon>Prevotellaceae</taxon>
        <taxon>Paraprevotella</taxon>
    </lineage>
</organism>
<keyword evidence="6 7" id="KW-0998">Cell outer membrane</keyword>
<dbReference type="InterPro" id="IPR036942">
    <property type="entry name" value="Beta-barrel_TonB_sf"/>
</dbReference>
<feature type="domain" description="TonB-dependent receptor plug" evidence="9">
    <location>
        <begin position="122"/>
        <end position="247"/>
    </location>
</feature>
<evidence type="ECO:0000256" key="3">
    <source>
        <dbReference type="ARBA" id="ARBA00022452"/>
    </source>
</evidence>
<dbReference type="AlphaFoldDB" id="A0A6N3DYI4"/>
<dbReference type="InterPro" id="IPR039426">
    <property type="entry name" value="TonB-dep_rcpt-like"/>
</dbReference>
<dbReference type="SUPFAM" id="SSF49464">
    <property type="entry name" value="Carboxypeptidase regulatory domain-like"/>
    <property type="match status" value="1"/>
</dbReference>
<evidence type="ECO:0000256" key="5">
    <source>
        <dbReference type="ARBA" id="ARBA00023136"/>
    </source>
</evidence>
<keyword evidence="5 7" id="KW-0472">Membrane</keyword>
<evidence type="ECO:0000313" key="10">
    <source>
        <dbReference type="EMBL" id="VYU31073.1"/>
    </source>
</evidence>
<dbReference type="Gene3D" id="2.40.170.20">
    <property type="entry name" value="TonB-dependent receptor, beta-barrel domain"/>
    <property type="match status" value="1"/>
</dbReference>
<evidence type="ECO:0000256" key="8">
    <source>
        <dbReference type="SAM" id="SignalP"/>
    </source>
</evidence>
<keyword evidence="2 7" id="KW-0813">Transport</keyword>
<keyword evidence="8" id="KW-0732">Signal</keyword>
<dbReference type="SUPFAM" id="SSF56935">
    <property type="entry name" value="Porins"/>
    <property type="match status" value="1"/>
</dbReference>
<evidence type="ECO:0000256" key="4">
    <source>
        <dbReference type="ARBA" id="ARBA00022692"/>
    </source>
</evidence>
<dbReference type="NCBIfam" id="TIGR04056">
    <property type="entry name" value="OMP_RagA_SusC"/>
    <property type="match status" value="1"/>
</dbReference>
<evidence type="ECO:0000256" key="7">
    <source>
        <dbReference type="PROSITE-ProRule" id="PRU01360"/>
    </source>
</evidence>
<dbReference type="Gene3D" id="2.170.130.10">
    <property type="entry name" value="TonB-dependent receptor, plug domain"/>
    <property type="match status" value="1"/>
</dbReference>
<sequence length="1085" mass="122084">MNMRRIECILLCLFIGILSMAAQTRTVTGSVFDKADNQPVIGATIAVMSAQGTVAHGTTTDLDGKFKLEVPSGTQNLTCRFMGYTTTTIHLQTGKDNYTVYMENDSKQLNELVVTGYQAIDRRKLTSAVTTIKMSDEIIGGVNNIDQALAGQIAGLSSVTSSGSPGAPVKLRIRGTASLSGTQDPLWVLDGIPLEGTDIPSMEDLQDIDNIYQTSIAGINPQDIESITVLKDAAATAIYGARAANGVIVITTKKGKAGKPQINFSMKLTYNPKTDIDRLNLLNSDEKVDLELGLLQSDYTYRENKGDVARIIAGYGLTDAYKAGGWNALSPEAQADINALRAVNTDWNDILFRGVFNQEYNVSLSGGSEKATYYSALGYYVEQGNVESVKNDRFNLTLKTDYRINSKLKVGASVFANRRKQRSYLTYNEGFTNPVYYSRIANPYMRPFDDEGNYIYDTNVQHRQGDDIVPDFNIFEERANTSNENTFTSLMSIFDAEFKWNEHFKVTSQFGLQWDENMIEKYAGQDSYAMRREKEQHQYNGTTVLPEGGSNKITENHSSQWTWKAMAEYQNRFKDIHELELMAGTEIRHNEDKSLYSAVYGYDARTLTSKPIIFPNEEKAESVPLHTETYLENAFVSWFATGSYTLLHRYTLGGSIRFDGSDIFGVAKKYRYLPLYSVSGLWRISDEPFMKNVTVINNLGLRASYGLQGNIDKNTSPYLIGIYDQTTILPGNSEDAIRPSSAPNPDLRWEKTQSANIGMDLSLWDNIISLSVDYYYRKGTDLIGLRMLPLETGYTSTTVNWAQMENEGVEVALTTRNIHTKDFTWFTNLNFGYNDNTVLRETVAENAIRPSREGYSVGAIFAYKTAGLDDEGYPLFLTQDGRKVTATEFFKLNNAGASTLSAEEQRNLYSYIGSTEPKVSGGFMNTFKYKRVTLGINCIFNFGMYVQTTPTYDPTNYDRGLNSNRDILNRWTPDHTNTTLPKLMTENDGRTGEYLRYKEQNLFRELDIWVKKQNYFRFESIRLGYELPEKWLKPVGIKSASVSLEGRNLWVIASNYHNYLDPETMGNPYAAPIPKSFIFGLNVNF</sequence>
<dbReference type="InterPro" id="IPR012910">
    <property type="entry name" value="Plug_dom"/>
</dbReference>
<accession>A0A6N3DYI4</accession>
<dbReference type="PROSITE" id="PS52016">
    <property type="entry name" value="TONB_DEPENDENT_REC_3"/>
    <property type="match status" value="1"/>
</dbReference>
<keyword evidence="3 7" id="KW-1134">Transmembrane beta strand</keyword>
<comment type="similarity">
    <text evidence="7">Belongs to the TonB-dependent receptor family.</text>
</comment>
<evidence type="ECO:0000256" key="2">
    <source>
        <dbReference type="ARBA" id="ARBA00022448"/>
    </source>
</evidence>
<dbReference type="NCBIfam" id="TIGR04057">
    <property type="entry name" value="SusC_RagA_signa"/>
    <property type="match status" value="1"/>
</dbReference>
<name>A0A6N3DYI4_9BACT</name>
<feature type="chain" id="PRO_5026981501" evidence="8">
    <location>
        <begin position="22"/>
        <end position="1085"/>
    </location>
</feature>
<dbReference type="Pfam" id="PF13715">
    <property type="entry name" value="CarbopepD_reg_2"/>
    <property type="match status" value="1"/>
</dbReference>
<dbReference type="InterPro" id="IPR008969">
    <property type="entry name" value="CarboxyPept-like_regulatory"/>
</dbReference>
<reference evidence="10" key="1">
    <citation type="submission" date="2019-11" db="EMBL/GenBank/DDBJ databases">
        <authorList>
            <person name="Feng L."/>
        </authorList>
    </citation>
    <scope>NUCLEOTIDE SEQUENCE</scope>
    <source>
        <strain evidence="10">PclaraLFYP37</strain>
    </source>
</reference>
<protein>
    <submittedName>
        <fullName evidence="10">TonB-dependent Receptor Plug Domain protein</fullName>
    </submittedName>
</protein>
<feature type="signal peptide" evidence="8">
    <location>
        <begin position="1"/>
        <end position="21"/>
    </location>
</feature>
<dbReference type="Gene3D" id="2.60.40.1120">
    <property type="entry name" value="Carboxypeptidase-like, regulatory domain"/>
    <property type="match status" value="1"/>
</dbReference>